<evidence type="ECO:0000256" key="1">
    <source>
        <dbReference type="SAM" id="Phobius"/>
    </source>
</evidence>
<feature type="transmembrane region" description="Helical" evidence="1">
    <location>
        <begin position="56"/>
        <end position="81"/>
    </location>
</feature>
<feature type="transmembrane region" description="Helical" evidence="1">
    <location>
        <begin position="154"/>
        <end position="182"/>
    </location>
</feature>
<protein>
    <submittedName>
        <fullName evidence="2">Uncharacterized protein</fullName>
    </submittedName>
</protein>
<proteinExistence type="predicted"/>
<organism evidence="2 3">
    <name type="scientific">Halomonas citrativorans</name>
    <dbReference type="NCBI Taxonomy" id="2742612"/>
    <lineage>
        <taxon>Bacteria</taxon>
        <taxon>Pseudomonadati</taxon>
        <taxon>Pseudomonadota</taxon>
        <taxon>Gammaproteobacteria</taxon>
        <taxon>Oceanospirillales</taxon>
        <taxon>Halomonadaceae</taxon>
        <taxon>Halomonas</taxon>
    </lineage>
</organism>
<dbReference type="EMBL" id="RRZC01000004">
    <property type="protein sequence ID" value="MBE0403092.1"/>
    <property type="molecule type" value="Genomic_DNA"/>
</dbReference>
<name>A0ABR9F9C5_9GAMM</name>
<reference evidence="2 3" key="1">
    <citation type="submission" date="2020-07" db="EMBL/GenBank/DDBJ databases">
        <title>Halophilic bacteria isolated from french cheeses.</title>
        <authorList>
            <person name="Kothe C.I."/>
            <person name="Farah-Kraiem B."/>
            <person name="Renault P."/>
            <person name="Dridi B."/>
        </authorList>
    </citation>
    <scope>NUCLEOTIDE SEQUENCE [LARGE SCALE GENOMIC DNA]</scope>
    <source>
        <strain evidence="2 3">FME16</strain>
    </source>
</reference>
<evidence type="ECO:0000313" key="2">
    <source>
        <dbReference type="EMBL" id="MBE0403092.1"/>
    </source>
</evidence>
<sequence>MRTQIKQLLTPFRYLRIKNKAKCQIDFVIPLILGLTVAGVLVALGSHVSIFGDKGYVSLITGLLQILTGFYIAALAAVATFPSATLEQPLDGSPAILNEMRRGKLKPINLKRRPFLCFLFGHLALLSICLYFLGGFANLISNGIAELVSAQVAYWLRALFIVLYSIASAHLFVVTMLGIYYLSYRIHRPPSGNQANKEKPPTP</sequence>
<gene>
    <name evidence="2" type="ORF">EI163_05900</name>
</gene>
<keyword evidence="1" id="KW-1133">Transmembrane helix</keyword>
<dbReference type="Proteomes" id="UP000754821">
    <property type="component" value="Unassembled WGS sequence"/>
</dbReference>
<evidence type="ECO:0000313" key="3">
    <source>
        <dbReference type="Proteomes" id="UP000754821"/>
    </source>
</evidence>
<keyword evidence="1" id="KW-0472">Membrane</keyword>
<feature type="transmembrane region" description="Helical" evidence="1">
    <location>
        <begin position="21"/>
        <end position="44"/>
    </location>
</feature>
<keyword evidence="3" id="KW-1185">Reference proteome</keyword>
<dbReference type="RefSeq" id="WP_192527050.1">
    <property type="nucleotide sequence ID" value="NZ_RRZC01000004.1"/>
</dbReference>
<comment type="caution">
    <text evidence="2">The sequence shown here is derived from an EMBL/GenBank/DDBJ whole genome shotgun (WGS) entry which is preliminary data.</text>
</comment>
<keyword evidence="1" id="KW-0812">Transmembrane</keyword>
<feature type="transmembrane region" description="Helical" evidence="1">
    <location>
        <begin position="115"/>
        <end position="134"/>
    </location>
</feature>
<accession>A0ABR9F9C5</accession>